<dbReference type="SUPFAM" id="SSF48452">
    <property type="entry name" value="TPR-like"/>
    <property type="match status" value="1"/>
</dbReference>
<dbReference type="InterPro" id="IPR036890">
    <property type="entry name" value="HATPase_C_sf"/>
</dbReference>
<gene>
    <name evidence="4" type="ORF">FAZ15_09945</name>
</gene>
<dbReference type="InterPro" id="IPR050640">
    <property type="entry name" value="Bact_2-comp_sensor_kinase"/>
</dbReference>
<dbReference type="Gene3D" id="1.25.40.10">
    <property type="entry name" value="Tetratricopeptide repeat domain"/>
    <property type="match status" value="2"/>
</dbReference>
<dbReference type="PROSITE" id="PS51257">
    <property type="entry name" value="PROKAR_LIPOPROTEIN"/>
    <property type="match status" value="1"/>
</dbReference>
<protein>
    <submittedName>
        <fullName evidence="4">Regulator of cell autolysis</fullName>
    </submittedName>
</protein>
<dbReference type="Pfam" id="PF06580">
    <property type="entry name" value="His_kinase"/>
    <property type="match status" value="1"/>
</dbReference>
<dbReference type="InterPro" id="IPR011990">
    <property type="entry name" value="TPR-like_helical_dom_sf"/>
</dbReference>
<dbReference type="AlphaFoldDB" id="A0A4U0P4D2"/>
<keyword evidence="2" id="KW-0732">Signal</keyword>
<keyword evidence="1" id="KW-0812">Transmembrane</keyword>
<dbReference type="InterPro" id="IPR010559">
    <property type="entry name" value="Sig_transdc_His_kin_internal"/>
</dbReference>
<proteinExistence type="predicted"/>
<keyword evidence="1" id="KW-0472">Membrane</keyword>
<reference evidence="4 5" key="1">
    <citation type="submission" date="2019-04" db="EMBL/GenBank/DDBJ databases">
        <title>Sphingobacterium olei sp. nov., isolated from oil-contaminated soil.</title>
        <authorList>
            <person name="Liu B."/>
        </authorList>
    </citation>
    <scope>NUCLEOTIDE SEQUENCE [LARGE SCALE GENOMIC DNA]</scope>
    <source>
        <strain evidence="4 5">HAL-9</strain>
    </source>
</reference>
<evidence type="ECO:0000259" key="3">
    <source>
        <dbReference type="Pfam" id="PF06580"/>
    </source>
</evidence>
<keyword evidence="5" id="KW-1185">Reference proteome</keyword>
<evidence type="ECO:0000256" key="2">
    <source>
        <dbReference type="SAM" id="SignalP"/>
    </source>
</evidence>
<accession>A0A4U0P4D2</accession>
<feature type="transmembrane region" description="Helical" evidence="1">
    <location>
        <begin position="407"/>
        <end position="430"/>
    </location>
</feature>
<dbReference type="SUPFAM" id="SSF55874">
    <property type="entry name" value="ATPase domain of HSP90 chaperone/DNA topoisomerase II/histidine kinase"/>
    <property type="match status" value="1"/>
</dbReference>
<comment type="caution">
    <text evidence="4">The sequence shown here is derived from an EMBL/GenBank/DDBJ whole genome shotgun (WGS) entry which is preliminary data.</text>
</comment>
<keyword evidence="1" id="KW-1133">Transmembrane helix</keyword>
<evidence type="ECO:0000256" key="1">
    <source>
        <dbReference type="SAM" id="Phobius"/>
    </source>
</evidence>
<dbReference type="SMART" id="SM00028">
    <property type="entry name" value="TPR"/>
    <property type="match status" value="3"/>
</dbReference>
<dbReference type="GO" id="GO:0000155">
    <property type="term" value="F:phosphorelay sensor kinase activity"/>
    <property type="evidence" value="ECO:0007669"/>
    <property type="project" value="InterPro"/>
</dbReference>
<dbReference type="OrthoDB" id="9809670at2"/>
<feature type="chain" id="PRO_5020879176" evidence="2">
    <location>
        <begin position="23"/>
        <end position="638"/>
    </location>
</feature>
<dbReference type="PANTHER" id="PTHR34220">
    <property type="entry name" value="SENSOR HISTIDINE KINASE YPDA"/>
    <property type="match status" value="1"/>
</dbReference>
<dbReference type="Proteomes" id="UP000306808">
    <property type="component" value="Unassembled WGS sequence"/>
</dbReference>
<organism evidence="4 5">
    <name type="scientific">Sphingobacterium olei</name>
    <dbReference type="NCBI Taxonomy" id="2571155"/>
    <lineage>
        <taxon>Bacteria</taxon>
        <taxon>Pseudomonadati</taxon>
        <taxon>Bacteroidota</taxon>
        <taxon>Sphingobacteriia</taxon>
        <taxon>Sphingobacteriales</taxon>
        <taxon>Sphingobacteriaceae</taxon>
        <taxon>Sphingobacterium</taxon>
    </lineage>
</organism>
<feature type="domain" description="Signal transduction histidine kinase internal region" evidence="3">
    <location>
        <begin position="445"/>
        <end position="523"/>
    </location>
</feature>
<sequence length="638" mass="73319">MRYYYPRFLLLALLFQACQEHAQSDFNTWTAWRTQIKQLENTKLTPSNHDSLRGIWHQLYANPAIQTDSVSFTKVNYHLARLYGMKGEDSASYFVQKALDYIEPTQGNLDEKALVYNGMGNILSLQAKPNEASYYYNRAAAIVRSDSLVDLSAEARSAMLLSAAQSNSRVYQLTLSERMIREAMPICDSLPEGHINHQRVLVQMIQTLRARKQPADSMAPYLQKLEALHQQNPLSYNPSFLYESKVFYFEKTNKTDSLLHYQLLKTQFDEGRYEAGQAQSTAINNLFLDYCNIAATYILLDQFIPAEKYLQKASSLKKEQMDAVLGHNDIYYQKAIASLYAKKGRKDEAVDILDNTLQLQENIYQEHNAQGVAEMNALYQLQAKDRSIQNLNENIKINRLQLQQNRLWLIISLLTLGLLALVIFFLYYSLQQRRVSQEKEKVILQQQLLRTQMEPHFIFNTLSALQSFVRLDQKEHAIKYLNRFSRLLRSSLELSRKQLVPLDEELETLENYLSLQQMRFENAFTYEIISLEEHDMTAVMVPPMLIQPFVENSILHGIDMETGTGRLTIEFNIASDSLEITITDSGKHTMEGSSVGHRSLSGTISRERLHLLGKKAKLQTLYPAEGGTIILLHIPIPS</sequence>
<dbReference type="RefSeq" id="WP_136901148.1">
    <property type="nucleotide sequence ID" value="NZ_SUME01000003.1"/>
</dbReference>
<dbReference type="EMBL" id="SUME01000003">
    <property type="protein sequence ID" value="TJZ61502.1"/>
    <property type="molecule type" value="Genomic_DNA"/>
</dbReference>
<dbReference type="GO" id="GO:0016020">
    <property type="term" value="C:membrane"/>
    <property type="evidence" value="ECO:0007669"/>
    <property type="project" value="InterPro"/>
</dbReference>
<evidence type="ECO:0000313" key="4">
    <source>
        <dbReference type="EMBL" id="TJZ61502.1"/>
    </source>
</evidence>
<dbReference type="InterPro" id="IPR019734">
    <property type="entry name" value="TPR_rpt"/>
</dbReference>
<dbReference type="Gene3D" id="3.30.565.10">
    <property type="entry name" value="Histidine kinase-like ATPase, C-terminal domain"/>
    <property type="match status" value="1"/>
</dbReference>
<evidence type="ECO:0000313" key="5">
    <source>
        <dbReference type="Proteomes" id="UP000306808"/>
    </source>
</evidence>
<feature type="signal peptide" evidence="2">
    <location>
        <begin position="1"/>
        <end position="22"/>
    </location>
</feature>
<dbReference type="PANTHER" id="PTHR34220:SF7">
    <property type="entry name" value="SENSOR HISTIDINE KINASE YPDA"/>
    <property type="match status" value="1"/>
</dbReference>
<name>A0A4U0P4D2_9SPHI</name>